<evidence type="ECO:0000313" key="2">
    <source>
        <dbReference type="EMBL" id="KAJ3562271.1"/>
    </source>
</evidence>
<accession>A0A9W8N8K3</accession>
<keyword evidence="1" id="KW-0472">Membrane</keyword>
<dbReference type="PANTHER" id="PTHR35041:SF3">
    <property type="entry name" value="FORMYLMETHIONINE DEFORMYLASE-LIKE PROTEIN"/>
    <property type="match status" value="1"/>
</dbReference>
<keyword evidence="1" id="KW-1133">Transmembrane helix</keyword>
<keyword evidence="3" id="KW-1185">Reference proteome</keyword>
<dbReference type="AlphaFoldDB" id="A0A9W8N8K3"/>
<gene>
    <name evidence="2" type="ORF">NPX13_g8625</name>
</gene>
<sequence length="556" mass="61682">MARMIALTLVGFFGALGHHFYYTNLHGQVIARGTQWPPRFGLALAFFIKLSFVASVEIAYRQQVWVSVKKRSFKVSTLDILFSAWHDPFAFLDMKFLSNAYLPAILAAFIWILPLSAIASPSSLTVRNGDQTSSETCGGVPTLDFTRENGFGVDSDDQERAGMSYWGFDRPDALYTYNSPSSEVNRVFQLTLLSFTGPLKPYSPCPSYKSCVYTIDIVAPVYKCQDRQEFGDDNPLGYNASQLGLNGTLLYASYSSFEEDIGGRPLEWGQMPPSAAGFGVFNRLPSFWVGWVTQDRHPHIAECLLYNAITSYQFTFSGDNISMNRTSTSLGSLLLPEGSVKAPWESDYQQFSGYHGAGYLFRTFLSGNVTSDPISGWIDNTAAVQTQWFNATTGLILSDDFTTILEGRFQDFFLSMVGDTVLHSQLNSSVPCTTVESVLIWDYAPFWLALSYILALVLSVAALAMGLYGFYQNGYSMNASFSTLIATTRSADVDKLCEGHSLGQSPMRKDILATELKFGELVGSQVTREGARHQAAFALPDNVQMITELRHFTHEK</sequence>
<reference evidence="2" key="1">
    <citation type="submission" date="2022-07" db="EMBL/GenBank/DDBJ databases">
        <title>Genome Sequence of Xylaria arbuscula.</title>
        <authorList>
            <person name="Buettner E."/>
        </authorList>
    </citation>
    <scope>NUCLEOTIDE SEQUENCE</scope>
    <source>
        <strain evidence="2">VT107</strain>
    </source>
</reference>
<dbReference type="PANTHER" id="PTHR35041">
    <property type="entry name" value="MEDIATOR OF RNA POLYMERASE II TRANSCRIPTION SUBUNIT 1"/>
    <property type="match status" value="1"/>
</dbReference>
<evidence type="ECO:0000256" key="1">
    <source>
        <dbReference type="SAM" id="Phobius"/>
    </source>
</evidence>
<evidence type="ECO:0000313" key="3">
    <source>
        <dbReference type="Proteomes" id="UP001148614"/>
    </source>
</evidence>
<feature type="transmembrane region" description="Helical" evidence="1">
    <location>
        <begin position="41"/>
        <end position="60"/>
    </location>
</feature>
<dbReference type="EMBL" id="JANPWZ010001928">
    <property type="protein sequence ID" value="KAJ3562271.1"/>
    <property type="molecule type" value="Genomic_DNA"/>
</dbReference>
<comment type="caution">
    <text evidence="2">The sequence shown here is derived from an EMBL/GenBank/DDBJ whole genome shotgun (WGS) entry which is preliminary data.</text>
</comment>
<organism evidence="2 3">
    <name type="scientific">Xylaria arbuscula</name>
    <dbReference type="NCBI Taxonomy" id="114810"/>
    <lineage>
        <taxon>Eukaryota</taxon>
        <taxon>Fungi</taxon>
        <taxon>Dikarya</taxon>
        <taxon>Ascomycota</taxon>
        <taxon>Pezizomycotina</taxon>
        <taxon>Sordariomycetes</taxon>
        <taxon>Xylariomycetidae</taxon>
        <taxon>Xylariales</taxon>
        <taxon>Xylariaceae</taxon>
        <taxon>Xylaria</taxon>
    </lineage>
</organism>
<feature type="transmembrane region" description="Helical" evidence="1">
    <location>
        <begin position="100"/>
        <end position="119"/>
    </location>
</feature>
<protein>
    <submittedName>
        <fullName evidence="2">Uncharacterized protein</fullName>
    </submittedName>
</protein>
<name>A0A9W8N8K3_9PEZI</name>
<proteinExistence type="predicted"/>
<keyword evidence="1" id="KW-0812">Transmembrane</keyword>
<dbReference type="Proteomes" id="UP001148614">
    <property type="component" value="Unassembled WGS sequence"/>
</dbReference>
<feature type="transmembrane region" description="Helical" evidence="1">
    <location>
        <begin position="446"/>
        <end position="471"/>
    </location>
</feature>